<gene>
    <name evidence="2" type="ORF">HC248_02463</name>
</gene>
<sequence length="88" mass="9400">MSNKQIKKAAGATNTNGLDTNTTLANCPTVGAKNKLLANLTAYFALAGHAVIKGESGDFTVCKYGMTRYCKDFAELQGFARQLGINHE</sequence>
<dbReference type="RefSeq" id="WP_168922703.1">
    <property type="nucleotide sequence ID" value="NZ_CP051461.1"/>
</dbReference>
<protein>
    <submittedName>
        <fullName evidence="2">Uncharacterized protein</fullName>
    </submittedName>
</protein>
<organism evidence="2 3">
    <name type="scientific">Polaromonas vacuolata</name>
    <dbReference type="NCBI Taxonomy" id="37448"/>
    <lineage>
        <taxon>Bacteria</taxon>
        <taxon>Pseudomonadati</taxon>
        <taxon>Pseudomonadota</taxon>
        <taxon>Betaproteobacteria</taxon>
        <taxon>Burkholderiales</taxon>
        <taxon>Comamonadaceae</taxon>
        <taxon>Polaromonas</taxon>
    </lineage>
</organism>
<feature type="compositionally biased region" description="Low complexity" evidence="1">
    <location>
        <begin position="9"/>
        <end position="20"/>
    </location>
</feature>
<dbReference type="KEGG" id="pvac:HC248_02463"/>
<evidence type="ECO:0000313" key="3">
    <source>
        <dbReference type="Proteomes" id="UP000502041"/>
    </source>
</evidence>
<dbReference type="AlphaFoldDB" id="A0A6H2HBK7"/>
<feature type="region of interest" description="Disordered" evidence="1">
    <location>
        <begin position="1"/>
        <end position="20"/>
    </location>
</feature>
<proteinExistence type="predicted"/>
<reference evidence="2 3" key="1">
    <citation type="submission" date="2020-04" db="EMBL/GenBank/DDBJ databases">
        <title>Complete genome of a Psychrophilic, Marine, Gas Vacuolate Bacterium Polaromonas vacuolata KCTC 22033T.</title>
        <authorList>
            <person name="Hwang K."/>
            <person name="Kim K.M."/>
        </authorList>
    </citation>
    <scope>NUCLEOTIDE SEQUENCE [LARGE SCALE GENOMIC DNA]</scope>
    <source>
        <strain evidence="2 3">KCTC 22033</strain>
    </source>
</reference>
<name>A0A6H2HBK7_9BURK</name>
<dbReference type="EMBL" id="CP051461">
    <property type="protein sequence ID" value="QJC57147.1"/>
    <property type="molecule type" value="Genomic_DNA"/>
</dbReference>
<evidence type="ECO:0000256" key="1">
    <source>
        <dbReference type="SAM" id="MobiDB-lite"/>
    </source>
</evidence>
<accession>A0A6H2HBK7</accession>
<keyword evidence="3" id="KW-1185">Reference proteome</keyword>
<dbReference type="Proteomes" id="UP000502041">
    <property type="component" value="Chromosome"/>
</dbReference>
<evidence type="ECO:0000313" key="2">
    <source>
        <dbReference type="EMBL" id="QJC57147.1"/>
    </source>
</evidence>